<dbReference type="Proteomes" id="UP000054047">
    <property type="component" value="Unassembled WGS sequence"/>
</dbReference>
<evidence type="ECO:0000313" key="2">
    <source>
        <dbReference type="EMBL" id="KIH60012.1"/>
    </source>
</evidence>
<proteinExistence type="predicted"/>
<keyword evidence="3" id="KW-1185">Reference proteome</keyword>
<reference evidence="2 3" key="1">
    <citation type="submission" date="2013-12" db="EMBL/GenBank/DDBJ databases">
        <title>Draft genome of the parsitic nematode Ancylostoma duodenale.</title>
        <authorList>
            <person name="Mitreva M."/>
        </authorList>
    </citation>
    <scope>NUCLEOTIDE SEQUENCE [LARGE SCALE GENOMIC DNA]</scope>
    <source>
        <strain evidence="2 3">Zhejiang</strain>
    </source>
</reference>
<dbReference type="EMBL" id="KN731376">
    <property type="protein sequence ID" value="KIH60012.1"/>
    <property type="molecule type" value="Genomic_DNA"/>
</dbReference>
<dbReference type="OrthoDB" id="5874910at2759"/>
<dbReference type="InterPro" id="IPR001283">
    <property type="entry name" value="CRISP-related"/>
</dbReference>
<protein>
    <submittedName>
        <fullName evidence="2">SCP-like protein</fullName>
    </submittedName>
</protein>
<evidence type="ECO:0000259" key="1">
    <source>
        <dbReference type="SMART" id="SM00198"/>
    </source>
</evidence>
<dbReference type="Pfam" id="PF00188">
    <property type="entry name" value="CAP"/>
    <property type="match status" value="1"/>
</dbReference>
<dbReference type="SUPFAM" id="SSF55797">
    <property type="entry name" value="PR-1-like"/>
    <property type="match status" value="2"/>
</dbReference>
<dbReference type="InterPro" id="IPR035940">
    <property type="entry name" value="CAP_sf"/>
</dbReference>
<dbReference type="AlphaFoldDB" id="A0A0C2DC45"/>
<name>A0A0C2DC45_9BILA</name>
<dbReference type="InterPro" id="IPR014044">
    <property type="entry name" value="CAP_dom"/>
</dbReference>
<gene>
    <name evidence="2" type="ORF">ANCDUO_09745</name>
</gene>
<dbReference type="Gene3D" id="3.40.33.10">
    <property type="entry name" value="CAP"/>
    <property type="match status" value="3"/>
</dbReference>
<accession>A0A0C2DC45</accession>
<dbReference type="SMART" id="SM00198">
    <property type="entry name" value="SCP"/>
    <property type="match status" value="1"/>
</dbReference>
<sequence>MCGQRDPLSLQMIHAATTEIGCTYNVCGNKFEIFCLYDERANMINQPVYDTGKPCKIDKDCTTYRKSRCDAKTGLCLKRKEKPDDNTSNICSPVYGMTDKVRNTILDLHNDYRYATFYQAIPEKSVNSALAYVQGVAFKFRSILARGEAEDKLGTELTPQGASMLKMEYNCELERIASTYARYCRYEHSDKSRRTLSGERYAAGENLYTVSIDNVEKNKAGVWMVWGNTDKIGCGIQHCLGVRTLVVCNYMKGGNFINSTTYELGEPCSKCPQGYKKCTPDKLCSRK</sequence>
<dbReference type="PANTHER" id="PTHR10334">
    <property type="entry name" value="CYSTEINE-RICH SECRETORY PROTEIN-RELATED"/>
    <property type="match status" value="1"/>
</dbReference>
<organism evidence="2 3">
    <name type="scientific">Ancylostoma duodenale</name>
    <dbReference type="NCBI Taxonomy" id="51022"/>
    <lineage>
        <taxon>Eukaryota</taxon>
        <taxon>Metazoa</taxon>
        <taxon>Ecdysozoa</taxon>
        <taxon>Nematoda</taxon>
        <taxon>Chromadorea</taxon>
        <taxon>Rhabditida</taxon>
        <taxon>Rhabditina</taxon>
        <taxon>Rhabditomorpha</taxon>
        <taxon>Strongyloidea</taxon>
        <taxon>Ancylostomatidae</taxon>
        <taxon>Ancylostomatinae</taxon>
        <taxon>Ancylostoma</taxon>
    </lineage>
</organism>
<feature type="domain" description="SCP" evidence="1">
    <location>
        <begin position="100"/>
        <end position="258"/>
    </location>
</feature>
<evidence type="ECO:0000313" key="3">
    <source>
        <dbReference type="Proteomes" id="UP000054047"/>
    </source>
</evidence>
<dbReference type="CDD" id="cd05380">
    <property type="entry name" value="CAP_euk"/>
    <property type="match status" value="1"/>
</dbReference>